<dbReference type="RefSeq" id="WP_283171991.1">
    <property type="nucleotide sequence ID" value="NZ_JAPNOA010000005.1"/>
</dbReference>
<feature type="compositionally biased region" description="Polar residues" evidence="1">
    <location>
        <begin position="251"/>
        <end position="265"/>
    </location>
</feature>
<dbReference type="CDD" id="cd16329">
    <property type="entry name" value="LolA_like"/>
    <property type="match status" value="1"/>
</dbReference>
<dbReference type="AlphaFoldDB" id="A0A9X3IQ42"/>
<evidence type="ECO:0000313" key="4">
    <source>
        <dbReference type="EMBL" id="MCY0963772.1"/>
    </source>
</evidence>
<name>A0A9X3IQ42_9GAMM</name>
<feature type="region of interest" description="Disordered" evidence="1">
    <location>
        <begin position="234"/>
        <end position="265"/>
    </location>
</feature>
<keyword evidence="4" id="KW-0449">Lipoprotein</keyword>
<feature type="chain" id="PRO_5040746451" evidence="2">
    <location>
        <begin position="31"/>
        <end position="274"/>
    </location>
</feature>
<dbReference type="Pfam" id="PF17131">
    <property type="entry name" value="LolA_like"/>
    <property type="match status" value="1"/>
</dbReference>
<dbReference type="InterPro" id="IPR011220">
    <property type="entry name" value="UCP028205"/>
</dbReference>
<accession>A0A9X3IQ42</accession>
<dbReference type="InterPro" id="IPR033399">
    <property type="entry name" value="TP_0789-like"/>
</dbReference>
<dbReference type="PIRSF" id="PIRSF028205">
    <property type="entry name" value="UCP028205"/>
    <property type="match status" value="1"/>
</dbReference>
<feature type="domain" description="Uncharacterized protein TP-0789" evidence="3">
    <location>
        <begin position="110"/>
        <end position="270"/>
    </location>
</feature>
<dbReference type="Proteomes" id="UP001150830">
    <property type="component" value="Unassembled WGS sequence"/>
</dbReference>
<protein>
    <submittedName>
        <fullName evidence="4">Outer membrane lipoprotein-sorting protein</fullName>
    </submittedName>
</protein>
<comment type="caution">
    <text evidence="4">The sequence shown here is derived from an EMBL/GenBank/DDBJ whole genome shotgun (WGS) entry which is preliminary data.</text>
</comment>
<evidence type="ECO:0000313" key="5">
    <source>
        <dbReference type="Proteomes" id="UP001150830"/>
    </source>
</evidence>
<evidence type="ECO:0000259" key="3">
    <source>
        <dbReference type="Pfam" id="PF17131"/>
    </source>
</evidence>
<gene>
    <name evidence="4" type="ORF">OUO13_01045</name>
</gene>
<proteinExistence type="predicted"/>
<organism evidence="4 5">
    <name type="scientific">Parathalassolituus penaei</name>
    <dbReference type="NCBI Taxonomy" id="2997323"/>
    <lineage>
        <taxon>Bacteria</taxon>
        <taxon>Pseudomonadati</taxon>
        <taxon>Pseudomonadota</taxon>
        <taxon>Gammaproteobacteria</taxon>
        <taxon>Oceanospirillales</taxon>
        <taxon>Oceanospirillaceae</taxon>
        <taxon>Parathalassolituus</taxon>
    </lineage>
</organism>
<reference evidence="4" key="1">
    <citation type="submission" date="2022-11" db="EMBL/GenBank/DDBJ databases">
        <title>Parathalassolutuus dongxingensis gen. nov., sp. nov., a novel member of family Oceanospirillaceae isolated from a coastal shrimp pond in Guangxi, China.</title>
        <authorList>
            <person name="Chen H."/>
        </authorList>
    </citation>
    <scope>NUCLEOTIDE SEQUENCE</scope>
    <source>
        <strain evidence="4">G-43</strain>
    </source>
</reference>
<dbReference type="Gene3D" id="2.50.20.10">
    <property type="entry name" value="Lipoprotein localisation LolA/LolB/LppX"/>
    <property type="match status" value="1"/>
</dbReference>
<keyword evidence="5" id="KW-1185">Reference proteome</keyword>
<keyword evidence="2" id="KW-0732">Signal</keyword>
<feature type="compositionally biased region" description="Basic and acidic residues" evidence="1">
    <location>
        <begin position="238"/>
        <end position="248"/>
    </location>
</feature>
<dbReference type="EMBL" id="JAPNOA010000005">
    <property type="protein sequence ID" value="MCY0963772.1"/>
    <property type="molecule type" value="Genomic_DNA"/>
</dbReference>
<sequence>MLLSPVRLRRLAAILCLSTGGLLCSLPLRAETTATAATAPAATSTEAASVSADDIQERLHQADLMRSRFENGEVLSRIELFRNGASVETNEYRVQFNDQGESRVEMLDTRARGQKVLLLTDAMWLYVPNTGKSIRITPMQRLMGQASYGDIASLSWHREYRWNGEPPQTVPLGDHQALRLELDADRKSSTYRHLVVWLDVSSNQPLQAEFYLASGKLMKRASYQLTTDSKGQTYVGKTRLDTPDRPDEYTDMTSSEPVAAQHPSTLFTRQGFVQ</sequence>
<feature type="signal peptide" evidence="2">
    <location>
        <begin position="1"/>
        <end position="30"/>
    </location>
</feature>
<evidence type="ECO:0000256" key="1">
    <source>
        <dbReference type="SAM" id="MobiDB-lite"/>
    </source>
</evidence>
<evidence type="ECO:0000256" key="2">
    <source>
        <dbReference type="SAM" id="SignalP"/>
    </source>
</evidence>